<dbReference type="PANTHER" id="PTHR34377:SF3">
    <property type="entry name" value="TETRATRICOPEPTIDE REPEAT (TPR)-LIKE SUPERFAMILY PROTEIN"/>
    <property type="match status" value="1"/>
</dbReference>
<name>A0AAN8W022_9MAGN</name>
<keyword evidence="4" id="KW-1185">Reference proteome</keyword>
<sequence>MVMETCKLLIFVLMAVALMMPNTRGEPGPVTIAGGSWPRPKPEPEPEPWSSSRPLCLSQFALVNHACSALPVTPIDPPDPQGFELESDQHEHHNNRDDHEGRHRHQHGHHSHSHSHRHRHHTSPIEDDCCKWLKEVDSICVCELLVHLPPFLTMPAHAYSITVDDTCRVTFTCSQRT</sequence>
<dbReference type="Proteomes" id="UP001370490">
    <property type="component" value="Unassembled WGS sequence"/>
</dbReference>
<gene>
    <name evidence="3" type="ORF">RJ641_030380</name>
</gene>
<feature type="region of interest" description="Disordered" evidence="1">
    <location>
        <begin position="29"/>
        <end position="52"/>
    </location>
</feature>
<dbReference type="EMBL" id="JBAMMX010000005">
    <property type="protein sequence ID" value="KAK6940849.1"/>
    <property type="molecule type" value="Genomic_DNA"/>
</dbReference>
<dbReference type="AlphaFoldDB" id="A0AAN8W022"/>
<feature type="chain" id="PRO_5043012774" description="Bifunctional inhibitor/plant lipid transfer protein/seed storage helical domain-containing protein" evidence="2">
    <location>
        <begin position="26"/>
        <end position="177"/>
    </location>
</feature>
<evidence type="ECO:0008006" key="5">
    <source>
        <dbReference type="Google" id="ProtNLM"/>
    </source>
</evidence>
<reference evidence="3 4" key="1">
    <citation type="submission" date="2023-12" db="EMBL/GenBank/DDBJ databases">
        <title>A high-quality genome assembly for Dillenia turbinata (Dilleniales).</title>
        <authorList>
            <person name="Chanderbali A."/>
        </authorList>
    </citation>
    <scope>NUCLEOTIDE SEQUENCE [LARGE SCALE GENOMIC DNA]</scope>
    <source>
        <strain evidence="3">LSX21</strain>
        <tissue evidence="3">Leaf</tissue>
    </source>
</reference>
<protein>
    <recommendedName>
        <fullName evidence="5">Bifunctional inhibitor/plant lipid transfer protein/seed storage helical domain-containing protein</fullName>
    </recommendedName>
</protein>
<evidence type="ECO:0000313" key="3">
    <source>
        <dbReference type="EMBL" id="KAK6940849.1"/>
    </source>
</evidence>
<evidence type="ECO:0000313" key="4">
    <source>
        <dbReference type="Proteomes" id="UP001370490"/>
    </source>
</evidence>
<comment type="caution">
    <text evidence="3">The sequence shown here is derived from an EMBL/GenBank/DDBJ whole genome shotgun (WGS) entry which is preliminary data.</text>
</comment>
<feature type="compositionally biased region" description="Basic and acidic residues" evidence="1">
    <location>
        <begin position="87"/>
        <end position="101"/>
    </location>
</feature>
<accession>A0AAN8W022</accession>
<evidence type="ECO:0000256" key="2">
    <source>
        <dbReference type="SAM" id="SignalP"/>
    </source>
</evidence>
<dbReference type="PANTHER" id="PTHR34377">
    <property type="entry name" value="TETRATRICOPEPTIDE REPEAT (TPR)-LIKE SUPERFAMILY PROTEIN"/>
    <property type="match status" value="1"/>
</dbReference>
<feature type="region of interest" description="Disordered" evidence="1">
    <location>
        <begin position="77"/>
        <end position="122"/>
    </location>
</feature>
<keyword evidence="2" id="KW-0732">Signal</keyword>
<feature type="compositionally biased region" description="Basic residues" evidence="1">
    <location>
        <begin position="102"/>
        <end position="122"/>
    </location>
</feature>
<feature type="signal peptide" evidence="2">
    <location>
        <begin position="1"/>
        <end position="25"/>
    </location>
</feature>
<organism evidence="3 4">
    <name type="scientific">Dillenia turbinata</name>
    <dbReference type="NCBI Taxonomy" id="194707"/>
    <lineage>
        <taxon>Eukaryota</taxon>
        <taxon>Viridiplantae</taxon>
        <taxon>Streptophyta</taxon>
        <taxon>Embryophyta</taxon>
        <taxon>Tracheophyta</taxon>
        <taxon>Spermatophyta</taxon>
        <taxon>Magnoliopsida</taxon>
        <taxon>eudicotyledons</taxon>
        <taxon>Gunneridae</taxon>
        <taxon>Pentapetalae</taxon>
        <taxon>Dilleniales</taxon>
        <taxon>Dilleniaceae</taxon>
        <taxon>Dillenia</taxon>
    </lineage>
</organism>
<evidence type="ECO:0000256" key="1">
    <source>
        <dbReference type="SAM" id="MobiDB-lite"/>
    </source>
</evidence>
<proteinExistence type="predicted"/>